<evidence type="ECO:0000313" key="2">
    <source>
        <dbReference type="EMBL" id="SPC39244.1"/>
    </source>
</evidence>
<feature type="transmembrane region" description="Helical" evidence="1">
    <location>
        <begin position="45"/>
        <end position="67"/>
    </location>
</feature>
<sequence>MVKRDKLVQNLAIMMTVLMVIVGNLTNSINLEAMTTLNRHTVALLLLKSGKILGINLLLIVVAYYLIRNPLKSQLWRKLWQASWLYSVTLSLLGFSLALIVYSKQVLLQSVFPNLLNSNSVVTAIIIVSLLLCQ</sequence>
<keyword evidence="1" id="KW-0472">Membrane</keyword>
<name>A0A2N9DX54_9LACO</name>
<keyword evidence="1" id="KW-1133">Transmembrane helix</keyword>
<dbReference type="EMBL" id="OGVC01000029">
    <property type="protein sequence ID" value="SPC39244.1"/>
    <property type="molecule type" value="Genomic_DNA"/>
</dbReference>
<protein>
    <submittedName>
        <fullName evidence="2">Uncharacterized protein</fullName>
    </submittedName>
</protein>
<reference evidence="2" key="1">
    <citation type="submission" date="2018-01" db="EMBL/GenBank/DDBJ databases">
        <authorList>
            <person name="Chaillou S."/>
        </authorList>
    </citation>
    <scope>NUCLEOTIDE SEQUENCE [LARGE SCALE GENOMIC DNA]</scope>
    <source>
        <strain evidence="2">MFPC41A2801</strain>
    </source>
</reference>
<comment type="caution">
    <text evidence="2">The sequence shown here is derived from an EMBL/GenBank/DDBJ whole genome shotgun (WGS) entry which is preliminary data.</text>
</comment>
<evidence type="ECO:0000313" key="3">
    <source>
        <dbReference type="Proteomes" id="UP000238739"/>
    </source>
</evidence>
<keyword evidence="1" id="KW-0812">Transmembrane</keyword>
<accession>A0A2N9DX54</accession>
<feature type="transmembrane region" description="Helical" evidence="1">
    <location>
        <begin position="79"/>
        <end position="103"/>
    </location>
</feature>
<gene>
    <name evidence="2" type="ORF">LFUMFP_350001</name>
</gene>
<feature type="transmembrane region" description="Helical" evidence="1">
    <location>
        <begin position="115"/>
        <end position="133"/>
    </location>
</feature>
<evidence type="ECO:0000256" key="1">
    <source>
        <dbReference type="SAM" id="Phobius"/>
    </source>
</evidence>
<dbReference type="Proteomes" id="UP000238739">
    <property type="component" value="Unassembled WGS sequence"/>
</dbReference>
<keyword evidence="3" id="KW-1185">Reference proteome</keyword>
<feature type="transmembrane region" description="Helical" evidence="1">
    <location>
        <begin position="7"/>
        <end position="25"/>
    </location>
</feature>
<organism evidence="2 3">
    <name type="scientific">Latilactobacillus fuchuensis</name>
    <dbReference type="NCBI Taxonomy" id="164393"/>
    <lineage>
        <taxon>Bacteria</taxon>
        <taxon>Bacillati</taxon>
        <taxon>Bacillota</taxon>
        <taxon>Bacilli</taxon>
        <taxon>Lactobacillales</taxon>
        <taxon>Lactobacillaceae</taxon>
        <taxon>Latilactobacillus</taxon>
    </lineage>
</organism>
<dbReference type="RefSeq" id="WP_106483448.1">
    <property type="nucleotide sequence ID" value="NZ_LT984417.1"/>
</dbReference>
<proteinExistence type="predicted"/>
<dbReference type="AlphaFoldDB" id="A0A2N9DX54"/>